<evidence type="ECO:0000256" key="2">
    <source>
        <dbReference type="ARBA" id="ARBA00023125"/>
    </source>
</evidence>
<evidence type="ECO:0000256" key="4">
    <source>
        <dbReference type="ARBA" id="ARBA00058938"/>
    </source>
</evidence>
<dbReference type="Proteomes" id="UP000287969">
    <property type="component" value="Chromosome"/>
</dbReference>
<sequence>MIKAEGVIVQSVARALDIIQCFSGNNVELGISEIADKMDLSKSTVYGLVNTLVSKGYLEQNHQSKKYRLGIKLFEFGNLVQNRMDLRNEAKPFCQLLSEKYKTTVHLAAHYRGEVIYIDKIDANDWVIAYSQVGKRAPMHCTGVGKAILAYAGEKYIEEFILKEPLKKITENTITEPENLLKELETVKKRGYAVDDEEIEVGIRCVAAPVFNYEKYPIAAISVSAPYRKLQDEIINEVAADVKYYALKISERMGYSDK</sequence>
<evidence type="ECO:0000256" key="5">
    <source>
        <dbReference type="ARBA" id="ARBA00070406"/>
    </source>
</evidence>
<dbReference type="KEGG" id="spoa:EQM13_05600"/>
<accession>A0A410QAS5</accession>
<evidence type="ECO:0000259" key="7">
    <source>
        <dbReference type="PROSITE" id="PS51078"/>
    </source>
</evidence>
<keyword evidence="9" id="KW-1185">Reference proteome</keyword>
<evidence type="ECO:0000256" key="1">
    <source>
        <dbReference type="ARBA" id="ARBA00023015"/>
    </source>
</evidence>
<dbReference type="EMBL" id="CP035282">
    <property type="protein sequence ID" value="QAT61096.1"/>
    <property type="molecule type" value="Genomic_DNA"/>
</dbReference>
<reference evidence="9" key="1">
    <citation type="submission" date="2019-01" db="EMBL/GenBank/DDBJ databases">
        <title>Draft genomes of a novel of Sporanaerobacter strains.</title>
        <authorList>
            <person name="Ma S."/>
        </authorList>
    </citation>
    <scope>NUCLEOTIDE SEQUENCE [LARGE SCALE GENOMIC DNA]</scope>
    <source>
        <strain evidence="9">NJN-17</strain>
    </source>
</reference>
<dbReference type="PANTHER" id="PTHR30136:SF24">
    <property type="entry name" value="HTH-TYPE TRANSCRIPTIONAL REPRESSOR ALLR"/>
    <property type="match status" value="1"/>
</dbReference>
<dbReference type="Gene3D" id="1.10.10.10">
    <property type="entry name" value="Winged helix-like DNA-binding domain superfamily/Winged helix DNA-binding domain"/>
    <property type="match status" value="1"/>
</dbReference>
<dbReference type="InterPro" id="IPR005471">
    <property type="entry name" value="Tscrpt_reg_IclR_N"/>
</dbReference>
<dbReference type="GO" id="GO:0003700">
    <property type="term" value="F:DNA-binding transcription factor activity"/>
    <property type="evidence" value="ECO:0007669"/>
    <property type="project" value="TreeGrafter"/>
</dbReference>
<dbReference type="FunFam" id="1.10.10.10:FF:000056">
    <property type="entry name" value="IclR family transcriptional regulator"/>
    <property type="match status" value="1"/>
</dbReference>
<feature type="domain" description="HTH iclR-type" evidence="6">
    <location>
        <begin position="9"/>
        <end position="71"/>
    </location>
</feature>
<dbReference type="GO" id="GO:0003677">
    <property type="term" value="F:DNA binding"/>
    <property type="evidence" value="ECO:0007669"/>
    <property type="project" value="UniProtKB-KW"/>
</dbReference>
<dbReference type="GO" id="GO:0045892">
    <property type="term" value="P:negative regulation of DNA-templated transcription"/>
    <property type="evidence" value="ECO:0007669"/>
    <property type="project" value="TreeGrafter"/>
</dbReference>
<dbReference type="PROSITE" id="PS51077">
    <property type="entry name" value="HTH_ICLR"/>
    <property type="match status" value="1"/>
</dbReference>
<dbReference type="SUPFAM" id="SSF55781">
    <property type="entry name" value="GAF domain-like"/>
    <property type="match status" value="1"/>
</dbReference>
<dbReference type="RefSeq" id="WP_128752181.1">
    <property type="nucleotide sequence ID" value="NZ_CP035282.1"/>
</dbReference>
<dbReference type="InterPro" id="IPR036390">
    <property type="entry name" value="WH_DNA-bd_sf"/>
</dbReference>
<keyword evidence="2" id="KW-0238">DNA-binding</keyword>
<dbReference type="SUPFAM" id="SSF46785">
    <property type="entry name" value="Winged helix' DNA-binding domain"/>
    <property type="match status" value="1"/>
</dbReference>
<comment type="function">
    <text evidence="4">May be an activator protein for the gylABX operon.</text>
</comment>
<dbReference type="InterPro" id="IPR036388">
    <property type="entry name" value="WH-like_DNA-bd_sf"/>
</dbReference>
<gene>
    <name evidence="8" type="ORF">EQM13_05600</name>
</gene>
<keyword evidence="3" id="KW-0804">Transcription</keyword>
<evidence type="ECO:0000313" key="9">
    <source>
        <dbReference type="Proteomes" id="UP000287969"/>
    </source>
</evidence>
<evidence type="ECO:0000259" key="6">
    <source>
        <dbReference type="PROSITE" id="PS51077"/>
    </source>
</evidence>
<dbReference type="Pfam" id="PF09339">
    <property type="entry name" value="HTH_IclR"/>
    <property type="match status" value="1"/>
</dbReference>
<dbReference type="SMART" id="SM00346">
    <property type="entry name" value="HTH_ICLR"/>
    <property type="match status" value="1"/>
</dbReference>
<protein>
    <recommendedName>
        <fullName evidence="5">Glycerol operon regulatory protein</fullName>
    </recommendedName>
</protein>
<dbReference type="PROSITE" id="PS51078">
    <property type="entry name" value="ICLR_ED"/>
    <property type="match status" value="1"/>
</dbReference>
<feature type="domain" description="IclR-ED" evidence="7">
    <location>
        <begin position="72"/>
        <end position="255"/>
    </location>
</feature>
<name>A0A410QAS5_9FIRM</name>
<proteinExistence type="predicted"/>
<evidence type="ECO:0000313" key="8">
    <source>
        <dbReference type="EMBL" id="QAT61096.1"/>
    </source>
</evidence>
<dbReference type="InterPro" id="IPR014757">
    <property type="entry name" value="Tscrpt_reg_IclR_C"/>
</dbReference>
<dbReference type="AlphaFoldDB" id="A0A410QAS5"/>
<dbReference type="OrthoDB" id="9791752at2"/>
<dbReference type="Gene3D" id="3.30.450.40">
    <property type="match status" value="1"/>
</dbReference>
<dbReference type="InterPro" id="IPR029016">
    <property type="entry name" value="GAF-like_dom_sf"/>
</dbReference>
<organism evidence="8 9">
    <name type="scientific">Acidilutibacter cellobiosedens</name>
    <dbReference type="NCBI Taxonomy" id="2507161"/>
    <lineage>
        <taxon>Bacteria</taxon>
        <taxon>Bacillati</taxon>
        <taxon>Bacillota</taxon>
        <taxon>Tissierellia</taxon>
        <taxon>Tissierellales</taxon>
        <taxon>Acidilutibacteraceae</taxon>
        <taxon>Acidilutibacter</taxon>
    </lineage>
</organism>
<dbReference type="PANTHER" id="PTHR30136">
    <property type="entry name" value="HELIX-TURN-HELIX TRANSCRIPTIONAL REGULATOR, ICLR FAMILY"/>
    <property type="match status" value="1"/>
</dbReference>
<evidence type="ECO:0000256" key="3">
    <source>
        <dbReference type="ARBA" id="ARBA00023163"/>
    </source>
</evidence>
<keyword evidence="1" id="KW-0805">Transcription regulation</keyword>
<dbReference type="InterPro" id="IPR050707">
    <property type="entry name" value="HTH_MetabolicPath_Reg"/>
</dbReference>
<dbReference type="Pfam" id="PF01614">
    <property type="entry name" value="IclR_C"/>
    <property type="match status" value="1"/>
</dbReference>